<accession>A0A1T5LB82</accession>
<proteinExistence type="predicted"/>
<dbReference type="Proteomes" id="UP000190285">
    <property type="component" value="Unassembled WGS sequence"/>
</dbReference>
<dbReference type="AlphaFoldDB" id="A0A1T5LB82"/>
<reference evidence="2 3" key="1">
    <citation type="submission" date="2017-02" db="EMBL/GenBank/DDBJ databases">
        <authorList>
            <person name="Peterson S.W."/>
        </authorList>
    </citation>
    <scope>NUCLEOTIDE SEQUENCE [LARGE SCALE GENOMIC DNA]</scope>
    <source>
        <strain evidence="2 3">M1</strain>
    </source>
</reference>
<dbReference type="Pfam" id="PF01872">
    <property type="entry name" value="RibD_C"/>
    <property type="match status" value="1"/>
</dbReference>
<dbReference type="OrthoDB" id="195113at2"/>
<name>A0A1T5LB82_9FIRM</name>
<dbReference type="InterPro" id="IPR002734">
    <property type="entry name" value="RibDG_C"/>
</dbReference>
<evidence type="ECO:0000313" key="2">
    <source>
        <dbReference type="EMBL" id="SKC73307.1"/>
    </source>
</evidence>
<evidence type="ECO:0000313" key="3">
    <source>
        <dbReference type="Proteomes" id="UP000190285"/>
    </source>
</evidence>
<sequence>MKNHKKVDGRLLQINKKYSQLKHSQREFIAHELYAQCKAYVMTKGVFPNNKQNYDIIDAVMEKIEERQIWIPKDEVYKHFISKKEKYRAKMVKEGLLIEDNGKFVFNKKIILYIAMSLDGYIADKDGGIDWLEEYANIEDTDYDEFYKTIDTVIMGRKTYDQVLGFGEYPYQNVKSYVYSKTRTGKDENAEFIHTPPVDLVKSLKQKPGKHVWLIGGADLIHDFIEDNLIDEYQITILPVILGEGIPLFKSGVDRVGLELLSKKNVKDVVTLTYKKK</sequence>
<evidence type="ECO:0000259" key="1">
    <source>
        <dbReference type="Pfam" id="PF01872"/>
    </source>
</evidence>
<dbReference type="EMBL" id="FUZT01000006">
    <property type="protein sequence ID" value="SKC73307.1"/>
    <property type="molecule type" value="Genomic_DNA"/>
</dbReference>
<dbReference type="InterPro" id="IPR050765">
    <property type="entry name" value="Riboflavin_Biosynth_HTPR"/>
</dbReference>
<organism evidence="2 3">
    <name type="scientific">Maledivibacter halophilus</name>
    <dbReference type="NCBI Taxonomy" id="36842"/>
    <lineage>
        <taxon>Bacteria</taxon>
        <taxon>Bacillati</taxon>
        <taxon>Bacillota</taxon>
        <taxon>Clostridia</taxon>
        <taxon>Peptostreptococcales</taxon>
        <taxon>Caminicellaceae</taxon>
        <taxon>Maledivibacter</taxon>
    </lineage>
</organism>
<dbReference type="SUPFAM" id="SSF53597">
    <property type="entry name" value="Dihydrofolate reductase-like"/>
    <property type="match status" value="1"/>
</dbReference>
<dbReference type="GO" id="GO:0008703">
    <property type="term" value="F:5-amino-6-(5-phosphoribosylamino)uracil reductase activity"/>
    <property type="evidence" value="ECO:0007669"/>
    <property type="project" value="InterPro"/>
</dbReference>
<dbReference type="PANTHER" id="PTHR38011">
    <property type="entry name" value="DIHYDROFOLATE REDUCTASE FAMILY PROTEIN (AFU_ORTHOLOGUE AFUA_8G06820)"/>
    <property type="match status" value="1"/>
</dbReference>
<keyword evidence="3" id="KW-1185">Reference proteome</keyword>
<feature type="domain" description="Bacterial bifunctional deaminase-reductase C-terminal" evidence="1">
    <location>
        <begin position="109"/>
        <end position="265"/>
    </location>
</feature>
<protein>
    <submittedName>
        <fullName evidence="2">Dihydrofolate reductase</fullName>
    </submittedName>
</protein>
<dbReference type="GO" id="GO:0009231">
    <property type="term" value="P:riboflavin biosynthetic process"/>
    <property type="evidence" value="ECO:0007669"/>
    <property type="project" value="InterPro"/>
</dbReference>
<dbReference type="Gene3D" id="3.40.430.10">
    <property type="entry name" value="Dihydrofolate Reductase, subunit A"/>
    <property type="match status" value="1"/>
</dbReference>
<dbReference type="PANTHER" id="PTHR38011:SF11">
    <property type="entry name" value="2,5-DIAMINO-6-RIBOSYLAMINO-4(3H)-PYRIMIDINONE 5'-PHOSPHATE REDUCTASE"/>
    <property type="match status" value="1"/>
</dbReference>
<dbReference type="STRING" id="36842.SAMN02194393_02711"/>
<dbReference type="InterPro" id="IPR024072">
    <property type="entry name" value="DHFR-like_dom_sf"/>
</dbReference>
<dbReference type="RefSeq" id="WP_079492272.1">
    <property type="nucleotide sequence ID" value="NZ_FUZT01000006.1"/>
</dbReference>
<gene>
    <name evidence="2" type="ORF">SAMN02194393_02711</name>
</gene>